<accession>X0XQJ4</accession>
<dbReference type="InterPro" id="IPR054491">
    <property type="entry name" value="MGH1-like_GH"/>
</dbReference>
<organism evidence="5">
    <name type="scientific">marine sediment metagenome</name>
    <dbReference type="NCBI Taxonomy" id="412755"/>
    <lineage>
        <taxon>unclassified sequences</taxon>
        <taxon>metagenomes</taxon>
        <taxon>ecological metagenomes</taxon>
    </lineage>
</organism>
<protein>
    <recommendedName>
        <fullName evidence="4">Mannosylglycerate hydrolase MGH1-like glycoside hydrolase domain-containing protein</fullName>
    </recommendedName>
</protein>
<keyword evidence="2" id="KW-0378">Hydrolase</keyword>
<dbReference type="GO" id="GO:0009311">
    <property type="term" value="P:oligosaccharide metabolic process"/>
    <property type="evidence" value="ECO:0007669"/>
    <property type="project" value="InterPro"/>
</dbReference>
<dbReference type="GO" id="GO:0006487">
    <property type="term" value="P:protein N-linked glycosylation"/>
    <property type="evidence" value="ECO:0007669"/>
    <property type="project" value="TreeGrafter"/>
</dbReference>
<comment type="caution">
    <text evidence="5">The sequence shown here is derived from an EMBL/GenBank/DDBJ whole genome shotgun (WGS) entry which is preliminary data.</text>
</comment>
<evidence type="ECO:0000259" key="4">
    <source>
        <dbReference type="Pfam" id="PF22422"/>
    </source>
</evidence>
<evidence type="ECO:0000256" key="3">
    <source>
        <dbReference type="ARBA" id="ARBA00023295"/>
    </source>
</evidence>
<evidence type="ECO:0000256" key="2">
    <source>
        <dbReference type="ARBA" id="ARBA00022801"/>
    </source>
</evidence>
<evidence type="ECO:0000256" key="1">
    <source>
        <dbReference type="ARBA" id="ARBA00010833"/>
    </source>
</evidence>
<name>X0XQJ4_9ZZZZ</name>
<dbReference type="Gene3D" id="1.50.10.10">
    <property type="match status" value="1"/>
</dbReference>
<dbReference type="PANTHER" id="PTHR10412">
    <property type="entry name" value="MANNOSYL-OLIGOSACCHARIDE GLUCOSIDASE"/>
    <property type="match status" value="1"/>
</dbReference>
<feature type="non-terminal residue" evidence="5">
    <location>
        <position position="1"/>
    </location>
</feature>
<dbReference type="Pfam" id="PF22422">
    <property type="entry name" value="MGH1-like_GH"/>
    <property type="match status" value="1"/>
</dbReference>
<dbReference type="InterPro" id="IPR008928">
    <property type="entry name" value="6-hairpin_glycosidase_sf"/>
</dbReference>
<feature type="domain" description="Mannosylglycerate hydrolase MGH1-like glycoside hydrolase" evidence="4">
    <location>
        <begin position="2"/>
        <end position="247"/>
    </location>
</feature>
<keyword evidence="3" id="KW-0326">Glycosidase</keyword>
<dbReference type="PANTHER" id="PTHR10412:SF11">
    <property type="entry name" value="MANNOSYL-OLIGOSACCHARIDE GLUCOSIDASE"/>
    <property type="match status" value="1"/>
</dbReference>
<gene>
    <name evidence="5" type="ORF">S01H1_63688</name>
</gene>
<dbReference type="InterPro" id="IPR012341">
    <property type="entry name" value="6hp_glycosidase-like_sf"/>
</dbReference>
<dbReference type="SUPFAM" id="SSF48208">
    <property type="entry name" value="Six-hairpin glycosidases"/>
    <property type="match status" value="1"/>
</dbReference>
<dbReference type="EMBL" id="BARS01041935">
    <property type="protein sequence ID" value="GAG37607.1"/>
    <property type="molecule type" value="Genomic_DNA"/>
</dbReference>
<dbReference type="InterPro" id="IPR004888">
    <property type="entry name" value="Glycoside_hydrolase_63"/>
</dbReference>
<dbReference type="GO" id="GO:0005789">
    <property type="term" value="C:endoplasmic reticulum membrane"/>
    <property type="evidence" value="ECO:0007669"/>
    <property type="project" value="TreeGrafter"/>
</dbReference>
<comment type="similarity">
    <text evidence="1">Belongs to the glycosyl hydrolase 63 family.</text>
</comment>
<dbReference type="AlphaFoldDB" id="X0XQJ4"/>
<sequence>FCKPPIHGWTLRKLLKIRPSLARRLGEAYGPLARWTDWWMTHRDDDGDGVPQYNHGNDSGWDNATVFDHAANVEGPDLSAFLVIQMDVLADVAQRLGRPRDARRWSQRADELLARLIEHSWRGDRFIVPSSGDHATSAGDCLLPFLPIVLGRRLPEDIRRHLVAGLKQKGRFGTRFGLATESPRSPLYEPDGYWRGPIWAPPMILICDGLAEVGERALATDLAARFCRLCARGGFAENFDAVTGEPRANSGL</sequence>
<reference evidence="5" key="1">
    <citation type="journal article" date="2014" name="Front. Microbiol.">
        <title>High frequency of phylogenetically diverse reductive dehalogenase-homologous genes in deep subseafloor sedimentary metagenomes.</title>
        <authorList>
            <person name="Kawai M."/>
            <person name="Futagami T."/>
            <person name="Toyoda A."/>
            <person name="Takaki Y."/>
            <person name="Nishi S."/>
            <person name="Hori S."/>
            <person name="Arai W."/>
            <person name="Tsubouchi T."/>
            <person name="Morono Y."/>
            <person name="Uchiyama I."/>
            <person name="Ito T."/>
            <person name="Fujiyama A."/>
            <person name="Inagaki F."/>
            <person name="Takami H."/>
        </authorList>
    </citation>
    <scope>NUCLEOTIDE SEQUENCE</scope>
    <source>
        <strain evidence="5">Expedition CK06-06</strain>
    </source>
</reference>
<feature type="non-terminal residue" evidence="5">
    <location>
        <position position="252"/>
    </location>
</feature>
<proteinExistence type="inferred from homology"/>
<dbReference type="GO" id="GO:0004573">
    <property type="term" value="F:Glc3Man9GlcNAc2 oligosaccharide glucosidase activity"/>
    <property type="evidence" value="ECO:0007669"/>
    <property type="project" value="InterPro"/>
</dbReference>
<evidence type="ECO:0000313" key="5">
    <source>
        <dbReference type="EMBL" id="GAG37607.1"/>
    </source>
</evidence>